<dbReference type="EMBL" id="DTKQ01000029">
    <property type="protein sequence ID" value="HGZ79045.1"/>
    <property type="molecule type" value="Genomic_DNA"/>
</dbReference>
<protein>
    <submittedName>
        <fullName evidence="1">Uncharacterized protein</fullName>
    </submittedName>
</protein>
<gene>
    <name evidence="1" type="ORF">ENW55_03570</name>
</gene>
<proteinExistence type="predicted"/>
<reference evidence="1" key="1">
    <citation type="journal article" date="2020" name="mSystems">
        <title>Genome- and Community-Level Interaction Insights into Carbon Utilization and Element Cycling Functions of Hydrothermarchaeota in Hydrothermal Sediment.</title>
        <authorList>
            <person name="Zhou Z."/>
            <person name="Liu Y."/>
            <person name="Xu W."/>
            <person name="Pan J."/>
            <person name="Luo Z.H."/>
            <person name="Li M."/>
        </authorList>
    </citation>
    <scope>NUCLEOTIDE SEQUENCE [LARGE SCALE GENOMIC DNA]</scope>
    <source>
        <strain evidence="1">SpSt-86</strain>
    </source>
</reference>
<dbReference type="AlphaFoldDB" id="A0A832MP80"/>
<evidence type="ECO:0000313" key="1">
    <source>
        <dbReference type="EMBL" id="HGZ79045.1"/>
    </source>
</evidence>
<organism evidence="1">
    <name type="scientific">Pseudothermotoga hypogea</name>
    <dbReference type="NCBI Taxonomy" id="57487"/>
    <lineage>
        <taxon>Bacteria</taxon>
        <taxon>Thermotogati</taxon>
        <taxon>Thermotogota</taxon>
        <taxon>Thermotogae</taxon>
        <taxon>Thermotogales</taxon>
        <taxon>Thermotogaceae</taxon>
        <taxon>Pseudothermotoga</taxon>
    </lineage>
</organism>
<sequence length="104" mass="12034">MNKSDIIKRAKAAYENIKGSKDLSSTQIRKYMNVVSSAANLEEYILFIRYQLRKKQEIAKVFESDLRDIGSHSGSFEESKSNIAYYFGILFRLFKIGQEVPIEE</sequence>
<accession>A0A832MP80</accession>
<name>A0A832MP80_9THEM</name>
<comment type="caution">
    <text evidence="1">The sequence shown here is derived from an EMBL/GenBank/DDBJ whole genome shotgun (WGS) entry which is preliminary data.</text>
</comment>